<accession>A0A7V3J929</accession>
<dbReference type="AlphaFoldDB" id="A0A7V3J929"/>
<name>A0A7V3J929_UNCC3</name>
<gene>
    <name evidence="1" type="ORF">ENV41_00430</name>
</gene>
<comment type="caution">
    <text evidence="1">The sequence shown here is derived from an EMBL/GenBank/DDBJ whole genome shotgun (WGS) entry which is preliminary data.</text>
</comment>
<protein>
    <submittedName>
        <fullName evidence="1">Uncharacterized protein</fullName>
    </submittedName>
</protein>
<sequence length="82" mass="9656">MSLPKYFKSLFWFADFDKVSLEKDRDLILFQALEKGRMEHLKYLERKLGARAIYNFAKQHASKFSRKSIVSFAKVMFSGARS</sequence>
<dbReference type="EMBL" id="DTGG01000019">
    <property type="protein sequence ID" value="HFZ08586.1"/>
    <property type="molecule type" value="Genomic_DNA"/>
</dbReference>
<evidence type="ECO:0000313" key="1">
    <source>
        <dbReference type="EMBL" id="HFZ08586.1"/>
    </source>
</evidence>
<proteinExistence type="predicted"/>
<organism evidence="1">
    <name type="scientific">candidate division CPR3 bacterium</name>
    <dbReference type="NCBI Taxonomy" id="2268181"/>
    <lineage>
        <taxon>Bacteria</taxon>
        <taxon>Bacteria division CPR3</taxon>
    </lineage>
</organism>
<reference evidence="1" key="1">
    <citation type="journal article" date="2020" name="mSystems">
        <title>Genome- and Community-Level Interaction Insights into Carbon Utilization and Element Cycling Functions of Hydrothermarchaeota in Hydrothermal Sediment.</title>
        <authorList>
            <person name="Zhou Z."/>
            <person name="Liu Y."/>
            <person name="Xu W."/>
            <person name="Pan J."/>
            <person name="Luo Z.H."/>
            <person name="Li M."/>
        </authorList>
    </citation>
    <scope>NUCLEOTIDE SEQUENCE [LARGE SCALE GENOMIC DNA]</scope>
    <source>
        <strain evidence="1">SpSt-757</strain>
    </source>
</reference>